<dbReference type="InterPro" id="IPR001789">
    <property type="entry name" value="Sig_transdc_resp-reg_receiver"/>
</dbReference>
<dbReference type="InterPro" id="IPR052893">
    <property type="entry name" value="TCS_response_regulator"/>
</dbReference>
<dbReference type="Pfam" id="PF00072">
    <property type="entry name" value="Response_reg"/>
    <property type="match status" value="1"/>
</dbReference>
<keyword evidence="1" id="KW-0597">Phosphoprotein</keyword>
<comment type="caution">
    <text evidence="3">The sequence shown here is derived from an EMBL/GenBank/DDBJ whole genome shotgun (WGS) entry which is preliminary data.</text>
</comment>
<sequence>MIQIQKDRKSIVILMADDDPDDRSMTKEALEENFLLNELRFTEDGAELMDYLKRRGKYSDPESSPRPGVILLDLNMPKKDGRECLREIKSDDDLRSIPVIVLTTSKAEEDILRTYDLGVNSFVTKPVTFVELVEVMKNLGNYWFDIVQLPKYNT</sequence>
<name>A0A4Q5LWP3_9BACT</name>
<keyword evidence="4" id="KW-1185">Reference proteome</keyword>
<dbReference type="Gene3D" id="3.40.50.2300">
    <property type="match status" value="1"/>
</dbReference>
<organism evidence="3 4">
    <name type="scientific">Emticicia agri</name>
    <dbReference type="NCBI Taxonomy" id="2492393"/>
    <lineage>
        <taxon>Bacteria</taxon>
        <taxon>Pseudomonadati</taxon>
        <taxon>Bacteroidota</taxon>
        <taxon>Cytophagia</taxon>
        <taxon>Cytophagales</taxon>
        <taxon>Leadbetterellaceae</taxon>
        <taxon>Emticicia</taxon>
    </lineage>
</organism>
<dbReference type="PANTHER" id="PTHR44520">
    <property type="entry name" value="RESPONSE REGULATOR RCP1-RELATED"/>
    <property type="match status" value="1"/>
</dbReference>
<feature type="modified residue" description="4-aspartylphosphate" evidence="1">
    <location>
        <position position="73"/>
    </location>
</feature>
<protein>
    <submittedName>
        <fullName evidence="3">Response regulator</fullName>
    </submittedName>
</protein>
<dbReference type="PROSITE" id="PS50110">
    <property type="entry name" value="RESPONSE_REGULATORY"/>
    <property type="match status" value="1"/>
</dbReference>
<dbReference type="Proteomes" id="UP000293162">
    <property type="component" value="Unassembled WGS sequence"/>
</dbReference>
<reference evidence="3 4" key="1">
    <citation type="submission" date="2019-02" db="EMBL/GenBank/DDBJ databases">
        <title>Bacterial novel species Emticicia sp. 17J42-9 isolated from soil.</title>
        <authorList>
            <person name="Jung H.-Y."/>
        </authorList>
    </citation>
    <scope>NUCLEOTIDE SEQUENCE [LARGE SCALE GENOMIC DNA]</scope>
    <source>
        <strain evidence="3 4">17J42-9</strain>
    </source>
</reference>
<dbReference type="GO" id="GO:0000160">
    <property type="term" value="P:phosphorelay signal transduction system"/>
    <property type="evidence" value="ECO:0007669"/>
    <property type="project" value="InterPro"/>
</dbReference>
<gene>
    <name evidence="3" type="ORF">EWM59_18380</name>
</gene>
<dbReference type="EMBL" id="SEWF01000030">
    <property type="protein sequence ID" value="RYU94144.1"/>
    <property type="molecule type" value="Genomic_DNA"/>
</dbReference>
<dbReference type="PANTHER" id="PTHR44520:SF2">
    <property type="entry name" value="RESPONSE REGULATOR RCP1"/>
    <property type="match status" value="1"/>
</dbReference>
<dbReference type="InterPro" id="IPR011006">
    <property type="entry name" value="CheY-like_superfamily"/>
</dbReference>
<evidence type="ECO:0000313" key="3">
    <source>
        <dbReference type="EMBL" id="RYU94144.1"/>
    </source>
</evidence>
<dbReference type="RefSeq" id="WP_130022719.1">
    <property type="nucleotide sequence ID" value="NZ_SEWF01000030.1"/>
</dbReference>
<accession>A0A4Q5LWP3</accession>
<evidence type="ECO:0000256" key="1">
    <source>
        <dbReference type="PROSITE-ProRule" id="PRU00169"/>
    </source>
</evidence>
<dbReference type="OrthoDB" id="7631574at2"/>
<evidence type="ECO:0000259" key="2">
    <source>
        <dbReference type="PROSITE" id="PS50110"/>
    </source>
</evidence>
<dbReference type="SUPFAM" id="SSF52172">
    <property type="entry name" value="CheY-like"/>
    <property type="match status" value="1"/>
</dbReference>
<proteinExistence type="predicted"/>
<dbReference type="SMART" id="SM00448">
    <property type="entry name" value="REC"/>
    <property type="match status" value="1"/>
</dbReference>
<dbReference type="AlphaFoldDB" id="A0A4Q5LWP3"/>
<feature type="domain" description="Response regulatory" evidence="2">
    <location>
        <begin position="12"/>
        <end position="140"/>
    </location>
</feature>
<evidence type="ECO:0000313" key="4">
    <source>
        <dbReference type="Proteomes" id="UP000293162"/>
    </source>
</evidence>
<dbReference type="CDD" id="cd17557">
    <property type="entry name" value="REC_Rcp-like"/>
    <property type="match status" value="1"/>
</dbReference>